<evidence type="ECO:0000259" key="8">
    <source>
        <dbReference type="Pfam" id="PF04545"/>
    </source>
</evidence>
<keyword evidence="5" id="KW-0804">Transcription</keyword>
<evidence type="ECO:0000256" key="4">
    <source>
        <dbReference type="ARBA" id="ARBA00023125"/>
    </source>
</evidence>
<evidence type="ECO:0000313" key="10">
    <source>
        <dbReference type="Proteomes" id="UP001431449"/>
    </source>
</evidence>
<reference evidence="9" key="1">
    <citation type="submission" date="2022-04" db="EMBL/GenBank/DDBJ databases">
        <title>Lysobacter sp. CAU 1642 isolated from sea sand.</title>
        <authorList>
            <person name="Kim W."/>
        </authorList>
    </citation>
    <scope>NUCLEOTIDE SEQUENCE</scope>
    <source>
        <strain evidence="9">CAU 1642</strain>
    </source>
</reference>
<dbReference type="Proteomes" id="UP001431449">
    <property type="component" value="Unassembled WGS sequence"/>
</dbReference>
<dbReference type="SUPFAM" id="SSF88659">
    <property type="entry name" value="Sigma3 and sigma4 domains of RNA polymerase sigma factors"/>
    <property type="match status" value="1"/>
</dbReference>
<dbReference type="InterPro" id="IPR039425">
    <property type="entry name" value="RNA_pol_sigma-70-like"/>
</dbReference>
<evidence type="ECO:0000256" key="3">
    <source>
        <dbReference type="ARBA" id="ARBA00023082"/>
    </source>
</evidence>
<evidence type="ECO:0000256" key="2">
    <source>
        <dbReference type="ARBA" id="ARBA00023015"/>
    </source>
</evidence>
<name>A0ABT0GGH3_9GAMM</name>
<dbReference type="NCBIfam" id="TIGR02937">
    <property type="entry name" value="sigma70-ECF"/>
    <property type="match status" value="1"/>
</dbReference>
<dbReference type="InterPro" id="IPR013325">
    <property type="entry name" value="RNA_pol_sigma_r2"/>
</dbReference>
<comment type="similarity">
    <text evidence="1">Belongs to the sigma-70 factor family. ECF subfamily.</text>
</comment>
<dbReference type="InterPro" id="IPR013324">
    <property type="entry name" value="RNA_pol_sigma_r3/r4-like"/>
</dbReference>
<feature type="domain" description="RNA polymerase sigma-70 region 4" evidence="8">
    <location>
        <begin position="120"/>
        <end position="169"/>
    </location>
</feature>
<dbReference type="CDD" id="cd06171">
    <property type="entry name" value="Sigma70_r4"/>
    <property type="match status" value="1"/>
</dbReference>
<comment type="caution">
    <text evidence="9">The sequence shown here is derived from an EMBL/GenBank/DDBJ whole genome shotgun (WGS) entry which is preliminary data.</text>
</comment>
<organism evidence="9 10">
    <name type="scientific">Pseudomarimonas salicorniae</name>
    <dbReference type="NCBI Taxonomy" id="2933270"/>
    <lineage>
        <taxon>Bacteria</taxon>
        <taxon>Pseudomonadati</taxon>
        <taxon>Pseudomonadota</taxon>
        <taxon>Gammaproteobacteria</taxon>
        <taxon>Lysobacterales</taxon>
        <taxon>Lysobacteraceae</taxon>
        <taxon>Pseudomarimonas</taxon>
    </lineage>
</organism>
<keyword evidence="3" id="KW-0731">Sigma factor</keyword>
<accession>A0ABT0GGH3</accession>
<evidence type="ECO:0000256" key="6">
    <source>
        <dbReference type="SAM" id="MobiDB-lite"/>
    </source>
</evidence>
<dbReference type="InterPro" id="IPR007627">
    <property type="entry name" value="RNA_pol_sigma70_r2"/>
</dbReference>
<keyword evidence="10" id="KW-1185">Reference proteome</keyword>
<dbReference type="SUPFAM" id="SSF88946">
    <property type="entry name" value="Sigma2 domain of RNA polymerase sigma factors"/>
    <property type="match status" value="1"/>
</dbReference>
<dbReference type="NCBIfam" id="NF009166">
    <property type="entry name" value="PRK12513.1"/>
    <property type="match status" value="1"/>
</dbReference>
<dbReference type="Pfam" id="PF04545">
    <property type="entry name" value="Sigma70_r4"/>
    <property type="match status" value="1"/>
</dbReference>
<sequence length="176" mass="20311">MLAYAAGDAAAFDRLYQRFRKPLFGFLHRGLQDASMVEECFQDVWTRVIKSRRSYQPSARFSTWLFQIAHNRMVDVWRRQRPNDSLDEMLDEGPGLPDTADPSPEASADGFQQQRRLRDALARLPLEQRVAIQLRLERELSLEEIAEVTGSGRETVKSRLRYAMDKLRQHFAGGSP</sequence>
<dbReference type="EMBL" id="JALNMH010000003">
    <property type="protein sequence ID" value="MCK7593157.1"/>
    <property type="molecule type" value="Genomic_DNA"/>
</dbReference>
<dbReference type="InterPro" id="IPR036388">
    <property type="entry name" value="WH-like_DNA-bd_sf"/>
</dbReference>
<protein>
    <submittedName>
        <fullName evidence="9">RNA polymerase sigma factor</fullName>
    </submittedName>
</protein>
<feature type="region of interest" description="Disordered" evidence="6">
    <location>
        <begin position="86"/>
        <end position="112"/>
    </location>
</feature>
<dbReference type="PANTHER" id="PTHR43133:SF8">
    <property type="entry name" value="RNA POLYMERASE SIGMA FACTOR HI_1459-RELATED"/>
    <property type="match status" value="1"/>
</dbReference>
<gene>
    <name evidence="9" type="ORF">M0G41_05675</name>
</gene>
<dbReference type="Pfam" id="PF04542">
    <property type="entry name" value="Sigma70_r2"/>
    <property type="match status" value="1"/>
</dbReference>
<keyword evidence="4" id="KW-0238">DNA-binding</keyword>
<evidence type="ECO:0000313" key="9">
    <source>
        <dbReference type="EMBL" id="MCK7593157.1"/>
    </source>
</evidence>
<dbReference type="InterPro" id="IPR007630">
    <property type="entry name" value="RNA_pol_sigma70_r4"/>
</dbReference>
<dbReference type="Gene3D" id="1.10.10.10">
    <property type="entry name" value="Winged helix-like DNA-binding domain superfamily/Winged helix DNA-binding domain"/>
    <property type="match status" value="1"/>
</dbReference>
<evidence type="ECO:0000256" key="1">
    <source>
        <dbReference type="ARBA" id="ARBA00010641"/>
    </source>
</evidence>
<dbReference type="PANTHER" id="PTHR43133">
    <property type="entry name" value="RNA POLYMERASE ECF-TYPE SIGMA FACTO"/>
    <property type="match status" value="1"/>
</dbReference>
<dbReference type="Gene3D" id="1.10.1740.10">
    <property type="match status" value="1"/>
</dbReference>
<keyword evidence="2" id="KW-0805">Transcription regulation</keyword>
<dbReference type="InterPro" id="IPR014284">
    <property type="entry name" value="RNA_pol_sigma-70_dom"/>
</dbReference>
<evidence type="ECO:0000259" key="7">
    <source>
        <dbReference type="Pfam" id="PF04542"/>
    </source>
</evidence>
<proteinExistence type="inferred from homology"/>
<feature type="domain" description="RNA polymerase sigma-70 region 2" evidence="7">
    <location>
        <begin position="15"/>
        <end position="81"/>
    </location>
</feature>
<evidence type="ECO:0000256" key="5">
    <source>
        <dbReference type="ARBA" id="ARBA00023163"/>
    </source>
</evidence>